<dbReference type="InterPro" id="IPR003488">
    <property type="entry name" value="DprA"/>
</dbReference>
<dbReference type="NCBIfam" id="TIGR00732">
    <property type="entry name" value="dprA"/>
    <property type="match status" value="1"/>
</dbReference>
<reference evidence="4" key="1">
    <citation type="journal article" date="2014" name="Front. Microbiol.">
        <title>High frequency of phylogenetically diverse reductive dehalogenase-homologous genes in deep subseafloor sedimentary metagenomes.</title>
        <authorList>
            <person name="Kawai M."/>
            <person name="Futagami T."/>
            <person name="Toyoda A."/>
            <person name="Takaki Y."/>
            <person name="Nishi S."/>
            <person name="Hori S."/>
            <person name="Arai W."/>
            <person name="Tsubouchi T."/>
            <person name="Morono Y."/>
            <person name="Uchiyama I."/>
            <person name="Ito T."/>
            <person name="Fujiyama A."/>
            <person name="Inagaki F."/>
            <person name="Takami H."/>
        </authorList>
    </citation>
    <scope>NUCLEOTIDE SEQUENCE</scope>
    <source>
        <strain evidence="4">Expedition CK06-06</strain>
    </source>
</reference>
<comment type="caution">
    <text evidence="4">The sequence shown here is derived from an EMBL/GenBank/DDBJ whole genome shotgun (WGS) entry which is preliminary data.</text>
</comment>
<dbReference type="InterPro" id="IPR057666">
    <property type="entry name" value="DrpA_SLOG"/>
</dbReference>
<dbReference type="EMBL" id="BARV01016238">
    <property type="protein sequence ID" value="GAI24678.1"/>
    <property type="molecule type" value="Genomic_DNA"/>
</dbReference>
<dbReference type="InterPro" id="IPR041614">
    <property type="entry name" value="DprA_WH"/>
</dbReference>
<organism evidence="4">
    <name type="scientific">marine sediment metagenome</name>
    <dbReference type="NCBI Taxonomy" id="412755"/>
    <lineage>
        <taxon>unclassified sequences</taxon>
        <taxon>metagenomes</taxon>
        <taxon>ecological metagenomes</taxon>
    </lineage>
</organism>
<feature type="domain" description="DprA winged helix" evidence="3">
    <location>
        <begin position="183"/>
        <end position="232"/>
    </location>
</feature>
<dbReference type="PANTHER" id="PTHR43022:SF1">
    <property type="entry name" value="PROTEIN SMF"/>
    <property type="match status" value="1"/>
</dbReference>
<gene>
    <name evidence="4" type="ORF">S06H3_27913</name>
</gene>
<accession>X1M005</accession>
<evidence type="ECO:0000313" key="4">
    <source>
        <dbReference type="EMBL" id="GAI24678.1"/>
    </source>
</evidence>
<proteinExistence type="inferred from homology"/>
<feature type="non-terminal residue" evidence="4">
    <location>
        <position position="1"/>
    </location>
</feature>
<evidence type="ECO:0000259" key="3">
    <source>
        <dbReference type="Pfam" id="PF17782"/>
    </source>
</evidence>
<dbReference type="Gene3D" id="1.10.10.10">
    <property type="entry name" value="Winged helix-like DNA-binding domain superfamily/Winged helix DNA-binding domain"/>
    <property type="match status" value="1"/>
</dbReference>
<dbReference type="SUPFAM" id="SSF102405">
    <property type="entry name" value="MCP/YpsA-like"/>
    <property type="match status" value="1"/>
</dbReference>
<dbReference type="PANTHER" id="PTHR43022">
    <property type="entry name" value="PROTEIN SMF"/>
    <property type="match status" value="1"/>
</dbReference>
<dbReference type="InterPro" id="IPR036388">
    <property type="entry name" value="WH-like_DNA-bd_sf"/>
</dbReference>
<dbReference type="AlphaFoldDB" id="X1M005"/>
<dbReference type="Pfam" id="PF02481">
    <property type="entry name" value="DNA_processg_A"/>
    <property type="match status" value="1"/>
</dbReference>
<sequence>RRATVYGRQVTEEIVADLARSRITIVSGLARGIDSVAHHSALEAGGRTIAVFACGLDIVYPSENANLARRIIQQGALISEYPLGTRPRADNFPRRNRIMSGLSLGVLITEAGKTSGAMITAHLALEQNREVFAIPGSILSPASSGTNHLIQEGAKLVSDYNDILEELNLTAVAHQMEIREVVPASDTEALLLKQLTAEPTHIDEVCRNSGLPVSVVSSTLTMMELKGLVKQVGTMNYVLAREAREEYRVKVD</sequence>
<evidence type="ECO:0000259" key="2">
    <source>
        <dbReference type="Pfam" id="PF02481"/>
    </source>
</evidence>
<dbReference type="GO" id="GO:0009294">
    <property type="term" value="P:DNA-mediated transformation"/>
    <property type="evidence" value="ECO:0007669"/>
    <property type="project" value="InterPro"/>
</dbReference>
<dbReference type="Gene3D" id="3.40.50.450">
    <property type="match status" value="1"/>
</dbReference>
<comment type="similarity">
    <text evidence="1">Belongs to the DprA/Smf family.</text>
</comment>
<evidence type="ECO:0000256" key="1">
    <source>
        <dbReference type="ARBA" id="ARBA00006525"/>
    </source>
</evidence>
<protein>
    <submittedName>
        <fullName evidence="4">Uncharacterized protein</fullName>
    </submittedName>
</protein>
<name>X1M005_9ZZZZ</name>
<feature type="domain" description="Smf/DprA SLOG" evidence="2">
    <location>
        <begin position="1"/>
        <end position="167"/>
    </location>
</feature>
<dbReference type="Pfam" id="PF17782">
    <property type="entry name" value="WHD_DprA"/>
    <property type="match status" value="1"/>
</dbReference>